<gene>
    <name evidence="2" type="ORF">Tci_374107</name>
</gene>
<keyword evidence="2" id="KW-0695">RNA-directed DNA polymerase</keyword>
<feature type="domain" description="Reverse transcriptase zinc-binding" evidence="1">
    <location>
        <begin position="715"/>
        <end position="798"/>
    </location>
</feature>
<dbReference type="PANTHER" id="PTHR19446">
    <property type="entry name" value="REVERSE TRANSCRIPTASES"/>
    <property type="match status" value="1"/>
</dbReference>
<dbReference type="Pfam" id="PF13966">
    <property type="entry name" value="zf-RVT"/>
    <property type="match status" value="1"/>
</dbReference>
<dbReference type="InterPro" id="IPR036691">
    <property type="entry name" value="Endo/exonu/phosph_ase_sf"/>
</dbReference>
<sequence length="805" mass="92455">MEICNQYGNVIDVFIPNRRSKVDDSCLYETDYTLSMVGKLNEFGSPPNLKKILMKEGFADINIRYMGGFWVLFKFLTKVTKDNCMSHVGVNSWFSKLQQASKSFSIDEKITWIDIEGVLEIHKKEDIQKDVFSEKASKIDEIPETVFEEREHGEIMSSPTKEDHKECVDLFSIKSCWGNLTFDSAVSPSMRNSRGILCVWDSNMFHKENSTVLNHFIAIMGKWIPNDKNLLIISVYAPQELAEKKMLWRYLQLVIDGWKGDVMVMSDFNEVRTEDERFSSIFNPRKKDKALNLKKDLKIKLVALDASIDKGNVTSTTLEDHMAILNNLTSLVKMELIELAQKAKIKWSIEGDENTKYYHGIINKQQNNLAIWGIIVVWDWIKEPHVVKNEFLSHFRDRFDNPGVSRLILDMDFPNNLSPDQIQDLERMFTKEAIKRAVWDCGLDKSPDPDGFTFGFYRRFCNLTEYEVVDIVNHFFNNSLCPKGGNSSFVALIPKTQGAKMVKDLRPISLIGSTYKIIAKLLANRLVTVMGAKKKQTMIFKVDFKKAFDSVRWDFLDDVLKKFGFVMESLHLSFQKVVNAGLFKGVDLDTSLQLSHLFYANDVAFIGQYHFFNGVAPNVRKMTFVKWDHVLASKDKGETPFKTLYLRIYALESDKSILVAAKMAHLSLGFSLRRDLRGGIEQVQMAEMLSQMEGCILPPNMLDRWSWPHSEDEEFSVSSTRNIIDGKTLGVVGSKTHWCKYVPSKVNIHSWRVKLNSLPTCLNLSRRSMDLDSILCPSCNLSVESTKHIFFTCPMMEDLYKNIAR</sequence>
<keyword evidence="2" id="KW-0548">Nucleotidyltransferase</keyword>
<dbReference type="AlphaFoldDB" id="A0A699HFD7"/>
<comment type="caution">
    <text evidence="2">The sequence shown here is derived from an EMBL/GenBank/DDBJ whole genome shotgun (WGS) entry which is preliminary data.</text>
</comment>
<dbReference type="SUPFAM" id="SSF56219">
    <property type="entry name" value="DNase I-like"/>
    <property type="match status" value="1"/>
</dbReference>
<evidence type="ECO:0000259" key="1">
    <source>
        <dbReference type="Pfam" id="PF13966"/>
    </source>
</evidence>
<dbReference type="InterPro" id="IPR026960">
    <property type="entry name" value="RVT-Znf"/>
</dbReference>
<proteinExistence type="predicted"/>
<dbReference type="Gene3D" id="3.60.10.10">
    <property type="entry name" value="Endonuclease/exonuclease/phosphatase"/>
    <property type="match status" value="1"/>
</dbReference>
<dbReference type="EMBL" id="BKCJ010146108">
    <property type="protein sequence ID" value="GEY02133.1"/>
    <property type="molecule type" value="Genomic_DNA"/>
</dbReference>
<keyword evidence="2" id="KW-0808">Transferase</keyword>
<protein>
    <submittedName>
        <fullName evidence="2">RNA-directed DNA polymerase, eukaryota</fullName>
    </submittedName>
</protein>
<accession>A0A699HFD7</accession>
<organism evidence="2">
    <name type="scientific">Tanacetum cinerariifolium</name>
    <name type="common">Dalmatian daisy</name>
    <name type="synonym">Chrysanthemum cinerariifolium</name>
    <dbReference type="NCBI Taxonomy" id="118510"/>
    <lineage>
        <taxon>Eukaryota</taxon>
        <taxon>Viridiplantae</taxon>
        <taxon>Streptophyta</taxon>
        <taxon>Embryophyta</taxon>
        <taxon>Tracheophyta</taxon>
        <taxon>Spermatophyta</taxon>
        <taxon>Magnoliopsida</taxon>
        <taxon>eudicotyledons</taxon>
        <taxon>Gunneridae</taxon>
        <taxon>Pentapetalae</taxon>
        <taxon>asterids</taxon>
        <taxon>campanulids</taxon>
        <taxon>Asterales</taxon>
        <taxon>Asteraceae</taxon>
        <taxon>Asteroideae</taxon>
        <taxon>Anthemideae</taxon>
        <taxon>Anthemidinae</taxon>
        <taxon>Tanacetum</taxon>
    </lineage>
</organism>
<dbReference type="GO" id="GO:0003964">
    <property type="term" value="F:RNA-directed DNA polymerase activity"/>
    <property type="evidence" value="ECO:0007669"/>
    <property type="project" value="UniProtKB-KW"/>
</dbReference>
<reference evidence="2" key="1">
    <citation type="journal article" date="2019" name="Sci. Rep.">
        <title>Draft genome of Tanacetum cinerariifolium, the natural source of mosquito coil.</title>
        <authorList>
            <person name="Yamashiro T."/>
            <person name="Shiraishi A."/>
            <person name="Satake H."/>
            <person name="Nakayama K."/>
        </authorList>
    </citation>
    <scope>NUCLEOTIDE SEQUENCE</scope>
</reference>
<evidence type="ECO:0000313" key="2">
    <source>
        <dbReference type="EMBL" id="GEY02133.1"/>
    </source>
</evidence>
<name>A0A699HFD7_TANCI</name>